<feature type="transmembrane region" description="Helical" evidence="1">
    <location>
        <begin position="29"/>
        <end position="50"/>
    </location>
</feature>
<feature type="transmembrane region" description="Helical" evidence="1">
    <location>
        <begin position="112"/>
        <end position="129"/>
    </location>
</feature>
<keyword evidence="1" id="KW-1133">Transmembrane helix</keyword>
<dbReference type="PANTHER" id="PTHR23542">
    <property type="match status" value="1"/>
</dbReference>
<dbReference type="PATRIC" id="fig|698760.3.peg.5373"/>
<evidence type="ECO:0000256" key="1">
    <source>
        <dbReference type="SAM" id="Phobius"/>
    </source>
</evidence>
<feature type="transmembrane region" description="Helical" evidence="1">
    <location>
        <begin position="253"/>
        <end position="277"/>
    </location>
</feature>
<dbReference type="SUPFAM" id="SSF103473">
    <property type="entry name" value="MFS general substrate transporter"/>
    <property type="match status" value="1"/>
</dbReference>
<feature type="transmembrane region" description="Helical" evidence="1">
    <location>
        <begin position="62"/>
        <end position="82"/>
    </location>
</feature>
<evidence type="ECO:0000313" key="3">
    <source>
        <dbReference type="Proteomes" id="UP000010931"/>
    </source>
</evidence>
<gene>
    <name evidence="2" type="ORF">STRTUCAR8_01837</name>
</gene>
<dbReference type="InterPro" id="IPR011701">
    <property type="entry name" value="MFS"/>
</dbReference>
<comment type="caution">
    <text evidence="2">The sequence shown here is derived from an EMBL/GenBank/DDBJ whole genome shotgun (WGS) entry which is preliminary data.</text>
</comment>
<protein>
    <submittedName>
        <fullName evidence="2">Transporter, integral membrane protein</fullName>
    </submittedName>
</protein>
<dbReference type="GeneID" id="97407233"/>
<keyword evidence="1" id="KW-0812">Transmembrane</keyword>
<feature type="transmembrane region" description="Helical" evidence="1">
    <location>
        <begin position="371"/>
        <end position="387"/>
    </location>
</feature>
<name>L7F5D1_STRT8</name>
<dbReference type="Gene3D" id="1.20.1250.20">
    <property type="entry name" value="MFS general substrate transporter like domains"/>
    <property type="match status" value="1"/>
</dbReference>
<dbReference type="GO" id="GO:0022857">
    <property type="term" value="F:transmembrane transporter activity"/>
    <property type="evidence" value="ECO:0007669"/>
    <property type="project" value="InterPro"/>
</dbReference>
<evidence type="ECO:0000313" key="2">
    <source>
        <dbReference type="EMBL" id="ELP66339.1"/>
    </source>
</evidence>
<sequence length="408" mass="41243">MQTAPAKADRPLRAVTYRSVLRVPHAARLLIGTLIGRLPSGMAPLAIVLIGTENGGLQTGSGLAAVYLLANAVGGPLLGRLVDRHGQTGVLTTSAATAAAGLLLLTADGASWGVVLTAVALAGLAKPPLDATLRALWSPLMPDREHERVAVSLDAAVQELIFIVGPLLVAALAYTSSARWAVVATAAVGLAGTLLVVTAPPSRSWTAQPREVDWLGPLRSQQLRVLYTAMLFIGVPMGALTPLAVTFADQFQYAGLSGALPAAVSAGALVGGLLYGARSWPGPTAVHLVVLCAGFATGWIPLLAAGNSLLAVAACLLPGLVMAPLLSAAYLLTVRLAPAGTVTEASAVLVAALDLGCAVGTGAAGLSFARVLLPAGGAAALVVLWAARGLRRPRVLPPAVAEPQHVTT</sequence>
<dbReference type="InterPro" id="IPR036259">
    <property type="entry name" value="MFS_trans_sf"/>
</dbReference>
<dbReference type="AlphaFoldDB" id="L7F5D1"/>
<feature type="transmembrane region" description="Helical" evidence="1">
    <location>
        <begin position="149"/>
        <end position="174"/>
    </location>
</feature>
<dbReference type="EMBL" id="AEJB01000361">
    <property type="protein sequence ID" value="ELP66339.1"/>
    <property type="molecule type" value="Genomic_DNA"/>
</dbReference>
<dbReference type="STRING" id="85558.T45_09150"/>
<feature type="transmembrane region" description="Helical" evidence="1">
    <location>
        <begin position="284"/>
        <end position="304"/>
    </location>
</feature>
<keyword evidence="1" id="KW-0472">Membrane</keyword>
<dbReference type="RefSeq" id="WP_006379270.1">
    <property type="nucleotide sequence ID" value="NZ_AEJB01000361.1"/>
</dbReference>
<dbReference type="Pfam" id="PF07690">
    <property type="entry name" value="MFS_1"/>
    <property type="match status" value="1"/>
</dbReference>
<dbReference type="PANTHER" id="PTHR23542:SF1">
    <property type="entry name" value="MAJOR FACILITATOR SUPERFAMILY (MFS) PROFILE DOMAIN-CONTAINING PROTEIN"/>
    <property type="match status" value="1"/>
</dbReference>
<feature type="transmembrane region" description="Helical" evidence="1">
    <location>
        <begin position="225"/>
        <end position="247"/>
    </location>
</feature>
<feature type="transmembrane region" description="Helical" evidence="1">
    <location>
        <begin position="180"/>
        <end position="200"/>
    </location>
</feature>
<feature type="transmembrane region" description="Helical" evidence="1">
    <location>
        <begin position="310"/>
        <end position="333"/>
    </location>
</feature>
<dbReference type="Proteomes" id="UP000010931">
    <property type="component" value="Unassembled WGS sequence"/>
</dbReference>
<organism evidence="2 3">
    <name type="scientific">Streptomyces turgidiscabies (strain Car8)</name>
    <dbReference type="NCBI Taxonomy" id="698760"/>
    <lineage>
        <taxon>Bacteria</taxon>
        <taxon>Bacillati</taxon>
        <taxon>Actinomycetota</taxon>
        <taxon>Actinomycetes</taxon>
        <taxon>Kitasatosporales</taxon>
        <taxon>Streptomycetaceae</taxon>
        <taxon>Streptomyces</taxon>
    </lineage>
</organism>
<accession>L7F5D1</accession>
<proteinExistence type="predicted"/>
<keyword evidence="3" id="KW-1185">Reference proteome</keyword>
<reference evidence="2 3" key="1">
    <citation type="journal article" date="2011" name="Plasmid">
        <title>Streptomyces turgidiscabies Car8 contains a modular pathogenicity island that shares virulence genes with other actinobacterial plant pathogens.</title>
        <authorList>
            <person name="Huguet-Tapia J.C."/>
            <person name="Badger J.H."/>
            <person name="Loria R."/>
            <person name="Pettis G.S."/>
        </authorList>
    </citation>
    <scope>NUCLEOTIDE SEQUENCE [LARGE SCALE GENOMIC DNA]</scope>
    <source>
        <strain evidence="2 3">Car8</strain>
    </source>
</reference>